<dbReference type="Proteomes" id="UP001642484">
    <property type="component" value="Unassembled WGS sequence"/>
</dbReference>
<gene>
    <name evidence="2" type="ORF">CCMP2556_LOCUS40996</name>
</gene>
<keyword evidence="3" id="KW-1185">Reference proteome</keyword>
<proteinExistence type="predicted"/>
<evidence type="ECO:0000256" key="1">
    <source>
        <dbReference type="SAM" id="MobiDB-lite"/>
    </source>
</evidence>
<reference evidence="2 3" key="1">
    <citation type="submission" date="2024-02" db="EMBL/GenBank/DDBJ databases">
        <authorList>
            <person name="Chen Y."/>
            <person name="Shah S."/>
            <person name="Dougan E. K."/>
            <person name="Thang M."/>
            <person name="Chan C."/>
        </authorList>
    </citation>
    <scope>NUCLEOTIDE SEQUENCE [LARGE SCALE GENOMIC DNA]</scope>
</reference>
<evidence type="ECO:0000313" key="2">
    <source>
        <dbReference type="EMBL" id="CAK9084230.1"/>
    </source>
</evidence>
<protein>
    <submittedName>
        <fullName evidence="2">Uncharacterized protein</fullName>
    </submittedName>
</protein>
<organism evidence="2 3">
    <name type="scientific">Durusdinium trenchii</name>
    <dbReference type="NCBI Taxonomy" id="1381693"/>
    <lineage>
        <taxon>Eukaryota</taxon>
        <taxon>Sar</taxon>
        <taxon>Alveolata</taxon>
        <taxon>Dinophyceae</taxon>
        <taxon>Suessiales</taxon>
        <taxon>Symbiodiniaceae</taxon>
        <taxon>Durusdinium</taxon>
    </lineage>
</organism>
<name>A0ABP0Q8N3_9DINO</name>
<sequence>MAGLVRSLPQRRAMPHSTDPATPAEGAGKSFGDLRRSAELFPSEHPQRFPPRNLRAHKKRVFIQILVFRCTQTVDAAHGCEVRKKTSCCSFMLLLCQPYPVPTSTWSFDVEGSHPDSPRVRNETSQWVLVGPPGGGFELEGWVGLDPVPV</sequence>
<feature type="region of interest" description="Disordered" evidence="1">
    <location>
        <begin position="1"/>
        <end position="29"/>
    </location>
</feature>
<dbReference type="EMBL" id="CAXAMN010024151">
    <property type="protein sequence ID" value="CAK9084230.1"/>
    <property type="molecule type" value="Genomic_DNA"/>
</dbReference>
<comment type="caution">
    <text evidence="2">The sequence shown here is derived from an EMBL/GenBank/DDBJ whole genome shotgun (WGS) entry which is preliminary data.</text>
</comment>
<accession>A0ABP0Q8N3</accession>
<evidence type="ECO:0000313" key="3">
    <source>
        <dbReference type="Proteomes" id="UP001642484"/>
    </source>
</evidence>